<gene>
    <name evidence="2" type="ordered locus">BMAA1109</name>
</gene>
<dbReference type="AlphaFoldDB" id="A0A0H2XCU3"/>
<dbReference type="KEGG" id="bma:BMAA1109"/>
<accession>A0A0H2XCU3</accession>
<evidence type="ECO:0000256" key="1">
    <source>
        <dbReference type="SAM" id="MobiDB-lite"/>
    </source>
</evidence>
<keyword evidence="3" id="KW-1185">Reference proteome</keyword>
<evidence type="ECO:0000313" key="3">
    <source>
        <dbReference type="Proteomes" id="UP000006693"/>
    </source>
</evidence>
<dbReference type="EMBL" id="CP000011">
    <property type="protein sequence ID" value="AAY59188.1"/>
    <property type="molecule type" value="Genomic_DNA"/>
</dbReference>
<evidence type="ECO:0000313" key="2">
    <source>
        <dbReference type="EMBL" id="AAY59188.1"/>
    </source>
</evidence>
<proteinExistence type="predicted"/>
<feature type="region of interest" description="Disordered" evidence="1">
    <location>
        <begin position="1"/>
        <end position="70"/>
    </location>
</feature>
<feature type="compositionally biased region" description="Basic residues" evidence="1">
    <location>
        <begin position="59"/>
        <end position="70"/>
    </location>
</feature>
<dbReference type="Proteomes" id="UP000006693">
    <property type="component" value="Chromosome 2"/>
</dbReference>
<name>A0A0H2XCU3_BURMA</name>
<organism evidence="2 3">
    <name type="scientific">Burkholderia mallei (strain ATCC 23344)</name>
    <dbReference type="NCBI Taxonomy" id="243160"/>
    <lineage>
        <taxon>Bacteria</taxon>
        <taxon>Pseudomonadati</taxon>
        <taxon>Pseudomonadota</taxon>
        <taxon>Betaproteobacteria</taxon>
        <taxon>Burkholderiales</taxon>
        <taxon>Burkholderiaceae</taxon>
        <taxon>Burkholderia</taxon>
        <taxon>pseudomallei group</taxon>
    </lineage>
</organism>
<protein>
    <submittedName>
        <fullName evidence="2">Uncharacterized protein</fullName>
    </submittedName>
</protein>
<sequence length="92" mass="9920">MRSARRIGAAGAFDLRSPPRGTDRPPHRPRSTPRRAPLSLAPDAPRASGRARQFPRIISKPHRATGTRRHHPTCAAALASPIARPSHCAPNA</sequence>
<dbReference type="HOGENOM" id="CLU_167411_0_0_4"/>
<reference evidence="2 3" key="1">
    <citation type="journal article" date="2004" name="Proc. Natl. Acad. Sci. U.S.A.">
        <title>Structural flexibility in the Burkholderia mallei genome.</title>
        <authorList>
            <person name="Nierman W.C."/>
            <person name="DeShazer D."/>
            <person name="Kim H.S."/>
            <person name="Tettelin H."/>
            <person name="Nelson K.E."/>
            <person name="Feldblyum T."/>
            <person name="Ulrich R.L."/>
            <person name="Ronning C.M."/>
            <person name="Brinkac L.M."/>
            <person name="Daugherty S.C."/>
            <person name="Davidsen T.D."/>
            <person name="Deboy R.T."/>
            <person name="Dimitrov G."/>
            <person name="Dodson R.J."/>
            <person name="Durkin A.S."/>
            <person name="Gwinn M.L."/>
            <person name="Haft D.H."/>
            <person name="Khouri H."/>
            <person name="Kolonay J.F."/>
            <person name="Madupu R."/>
            <person name="Mohammoud Y."/>
            <person name="Nelson W.C."/>
            <person name="Radune D."/>
            <person name="Romero C.M."/>
            <person name="Sarria S."/>
            <person name="Selengut J."/>
            <person name="Shamblin C."/>
            <person name="Sullivan S.A."/>
            <person name="White O."/>
            <person name="Yu Y."/>
            <person name="Zafar N."/>
            <person name="Zhou L."/>
            <person name="Fraser C.M."/>
        </authorList>
    </citation>
    <scope>NUCLEOTIDE SEQUENCE [LARGE SCALE GENOMIC DNA]</scope>
    <source>
        <strain evidence="2 3">ATCC 23344</strain>
    </source>
</reference>